<proteinExistence type="predicted"/>
<gene>
    <name evidence="1" type="ORF">M0R45_034815</name>
</gene>
<reference evidence="1 2" key="1">
    <citation type="journal article" date="2023" name="G3 (Bethesda)">
        <title>A chromosome-length genome assembly and annotation of blackberry (Rubus argutus, cv. 'Hillquist').</title>
        <authorList>
            <person name="Bruna T."/>
            <person name="Aryal R."/>
            <person name="Dudchenko O."/>
            <person name="Sargent D.J."/>
            <person name="Mead D."/>
            <person name="Buti M."/>
            <person name="Cavallini A."/>
            <person name="Hytonen T."/>
            <person name="Andres J."/>
            <person name="Pham M."/>
            <person name="Weisz D."/>
            <person name="Mascagni F."/>
            <person name="Usai G."/>
            <person name="Natali L."/>
            <person name="Bassil N."/>
            <person name="Fernandez G.E."/>
            <person name="Lomsadze A."/>
            <person name="Armour M."/>
            <person name="Olukolu B."/>
            <person name="Poorten T."/>
            <person name="Britton C."/>
            <person name="Davik J."/>
            <person name="Ashrafi H."/>
            <person name="Aiden E.L."/>
            <person name="Borodovsky M."/>
            <person name="Worthington M."/>
        </authorList>
    </citation>
    <scope>NUCLEOTIDE SEQUENCE [LARGE SCALE GENOMIC DNA]</scope>
    <source>
        <strain evidence="1">PI 553951</strain>
    </source>
</reference>
<evidence type="ECO:0000313" key="2">
    <source>
        <dbReference type="Proteomes" id="UP001457282"/>
    </source>
</evidence>
<organism evidence="1 2">
    <name type="scientific">Rubus argutus</name>
    <name type="common">Southern blackberry</name>
    <dbReference type="NCBI Taxonomy" id="59490"/>
    <lineage>
        <taxon>Eukaryota</taxon>
        <taxon>Viridiplantae</taxon>
        <taxon>Streptophyta</taxon>
        <taxon>Embryophyta</taxon>
        <taxon>Tracheophyta</taxon>
        <taxon>Spermatophyta</taxon>
        <taxon>Magnoliopsida</taxon>
        <taxon>eudicotyledons</taxon>
        <taxon>Gunneridae</taxon>
        <taxon>Pentapetalae</taxon>
        <taxon>rosids</taxon>
        <taxon>fabids</taxon>
        <taxon>Rosales</taxon>
        <taxon>Rosaceae</taxon>
        <taxon>Rosoideae</taxon>
        <taxon>Rosoideae incertae sedis</taxon>
        <taxon>Rubus</taxon>
    </lineage>
</organism>
<sequence length="81" mass="9291">MDKSWIHLREKDWDKYEDGVVKEDIMVDGFWETYRIWTKHGENLRPSDANHDTGVSSDSVIGDDMLGMIHEAIGISNVNLA</sequence>
<dbReference type="Proteomes" id="UP001457282">
    <property type="component" value="Unassembled WGS sequence"/>
</dbReference>
<evidence type="ECO:0000313" key="1">
    <source>
        <dbReference type="EMBL" id="KAK9910878.1"/>
    </source>
</evidence>
<keyword evidence="2" id="KW-1185">Reference proteome</keyword>
<protein>
    <submittedName>
        <fullName evidence="1">Uncharacterized protein</fullName>
    </submittedName>
</protein>
<dbReference type="AlphaFoldDB" id="A0AAW1VU83"/>
<dbReference type="EMBL" id="JBEDUW010000007">
    <property type="protein sequence ID" value="KAK9910878.1"/>
    <property type="molecule type" value="Genomic_DNA"/>
</dbReference>
<accession>A0AAW1VU83</accession>
<comment type="caution">
    <text evidence="1">The sequence shown here is derived from an EMBL/GenBank/DDBJ whole genome shotgun (WGS) entry which is preliminary data.</text>
</comment>
<name>A0AAW1VU83_RUBAR</name>